<dbReference type="RefSeq" id="WP_271635461.1">
    <property type="nucleotide sequence ID" value="NZ_CP094970.1"/>
</dbReference>
<reference evidence="2" key="1">
    <citation type="submission" date="2022-01" db="EMBL/GenBank/DDBJ databases">
        <title>Nocardioidaceae gen. sp. A5X3R13.</title>
        <authorList>
            <person name="Lopez Marin M.A."/>
            <person name="Uhlik O."/>
        </authorList>
    </citation>
    <scope>NUCLEOTIDE SEQUENCE</scope>
    <source>
        <strain evidence="2">A5X3R13</strain>
    </source>
</reference>
<dbReference type="Proteomes" id="UP001164390">
    <property type="component" value="Chromosome"/>
</dbReference>
<accession>A0AA46YME6</accession>
<dbReference type="InterPro" id="IPR037359">
    <property type="entry name" value="NST/OST"/>
</dbReference>
<protein>
    <submittedName>
        <fullName evidence="2">Sulfotransferase</fullName>
    </submittedName>
</protein>
<dbReference type="PANTHER" id="PTHR10605">
    <property type="entry name" value="HEPARAN SULFATE SULFOTRANSFERASE"/>
    <property type="match status" value="1"/>
</dbReference>
<dbReference type="SUPFAM" id="SSF52540">
    <property type="entry name" value="P-loop containing nucleoside triphosphate hydrolases"/>
    <property type="match status" value="1"/>
</dbReference>
<dbReference type="InterPro" id="IPR027417">
    <property type="entry name" value="P-loop_NTPase"/>
</dbReference>
<keyword evidence="1" id="KW-0808">Transferase</keyword>
<dbReference type="AlphaFoldDB" id="A0AA46YME6"/>
<dbReference type="EMBL" id="CP094970">
    <property type="protein sequence ID" value="UYM06554.1"/>
    <property type="molecule type" value="Genomic_DNA"/>
</dbReference>
<dbReference type="PANTHER" id="PTHR10605:SF56">
    <property type="entry name" value="BIFUNCTIONAL HEPARAN SULFATE N-DEACETYLASE_N-SULFOTRANSFERASE"/>
    <property type="match status" value="1"/>
</dbReference>
<name>A0AA46YME6_9ACTN</name>
<keyword evidence="3" id="KW-1185">Reference proteome</keyword>
<dbReference type="GO" id="GO:0008146">
    <property type="term" value="F:sulfotransferase activity"/>
    <property type="evidence" value="ECO:0007669"/>
    <property type="project" value="InterPro"/>
</dbReference>
<gene>
    <name evidence="2" type="ORF">L0C25_05630</name>
</gene>
<dbReference type="Pfam" id="PF13469">
    <property type="entry name" value="Sulfotransfer_3"/>
    <property type="match status" value="1"/>
</dbReference>
<dbReference type="Gene3D" id="3.40.50.300">
    <property type="entry name" value="P-loop containing nucleotide triphosphate hydrolases"/>
    <property type="match status" value="1"/>
</dbReference>
<proteinExistence type="predicted"/>
<sequence>MRRGTELGRRGLLRASEALAAPTAFARLEPTFLIVGAQRCGTTSMFKTLIQHPDIVRPFLRKGIHYFDKNYDRPENWYRGHFPLRAAATARHRGRTAQTGESSPYYMFHPHAADRIAGDLPDARLIMLLRDPVERAYSAHAHELARGFETLDFEAAIAEEPSRLDGEWARMANDASYDSRTLQHNAYLARGRYIEQIERVATAVGRERLLVVDSGDFFATPEPVFEEVREFLGLGPANGIRFERHNSRPRSTMDEHLRAELRRSFETWDARLAEWWGRTPSWRR</sequence>
<organism evidence="2 3">
    <name type="scientific">Solicola gregarius</name>
    <dbReference type="NCBI Taxonomy" id="2908642"/>
    <lineage>
        <taxon>Bacteria</taxon>
        <taxon>Bacillati</taxon>
        <taxon>Actinomycetota</taxon>
        <taxon>Actinomycetes</taxon>
        <taxon>Propionibacteriales</taxon>
        <taxon>Nocardioidaceae</taxon>
        <taxon>Solicola</taxon>
    </lineage>
</organism>
<evidence type="ECO:0000313" key="3">
    <source>
        <dbReference type="Proteomes" id="UP001164390"/>
    </source>
</evidence>
<dbReference type="KEGG" id="sgrg:L0C25_05630"/>
<evidence type="ECO:0000313" key="2">
    <source>
        <dbReference type="EMBL" id="UYM06554.1"/>
    </source>
</evidence>
<evidence type="ECO:0000256" key="1">
    <source>
        <dbReference type="ARBA" id="ARBA00022679"/>
    </source>
</evidence>